<name>A0A8X7V885_BRACI</name>
<gene>
    <name evidence="1" type="ORF">Bca52824_025807</name>
</gene>
<accession>A0A8X7V885</accession>
<evidence type="ECO:0000313" key="1">
    <source>
        <dbReference type="EMBL" id="KAG2306059.1"/>
    </source>
</evidence>
<proteinExistence type="predicted"/>
<protein>
    <submittedName>
        <fullName evidence="1">Uncharacterized protein</fullName>
    </submittedName>
</protein>
<dbReference type="Proteomes" id="UP000886595">
    <property type="component" value="Unassembled WGS sequence"/>
</dbReference>
<keyword evidence="2" id="KW-1185">Reference proteome</keyword>
<comment type="caution">
    <text evidence="1">The sequence shown here is derived from an EMBL/GenBank/DDBJ whole genome shotgun (WGS) entry which is preliminary data.</text>
</comment>
<reference evidence="1 2" key="1">
    <citation type="submission" date="2020-02" db="EMBL/GenBank/DDBJ databases">
        <authorList>
            <person name="Ma Q."/>
            <person name="Huang Y."/>
            <person name="Song X."/>
            <person name="Pei D."/>
        </authorList>
    </citation>
    <scope>NUCLEOTIDE SEQUENCE [LARGE SCALE GENOMIC DNA]</scope>
    <source>
        <strain evidence="1">Sxm20200214</strain>
        <tissue evidence="1">Leaf</tissue>
    </source>
</reference>
<organism evidence="1 2">
    <name type="scientific">Brassica carinata</name>
    <name type="common">Ethiopian mustard</name>
    <name type="synonym">Abyssinian cabbage</name>
    <dbReference type="NCBI Taxonomy" id="52824"/>
    <lineage>
        <taxon>Eukaryota</taxon>
        <taxon>Viridiplantae</taxon>
        <taxon>Streptophyta</taxon>
        <taxon>Embryophyta</taxon>
        <taxon>Tracheophyta</taxon>
        <taxon>Spermatophyta</taxon>
        <taxon>Magnoliopsida</taxon>
        <taxon>eudicotyledons</taxon>
        <taxon>Gunneridae</taxon>
        <taxon>Pentapetalae</taxon>
        <taxon>rosids</taxon>
        <taxon>malvids</taxon>
        <taxon>Brassicales</taxon>
        <taxon>Brassicaceae</taxon>
        <taxon>Brassiceae</taxon>
        <taxon>Brassica</taxon>
    </lineage>
</organism>
<evidence type="ECO:0000313" key="2">
    <source>
        <dbReference type="Proteomes" id="UP000886595"/>
    </source>
</evidence>
<dbReference type="AlphaFoldDB" id="A0A8X7V885"/>
<dbReference type="EMBL" id="JAAMPC010000006">
    <property type="protein sequence ID" value="KAG2306059.1"/>
    <property type="molecule type" value="Genomic_DNA"/>
</dbReference>
<sequence length="88" mass="9699">MGIVLLRHLQPSLVIVTATEKATASFSRNDGLRFSLCRRHALQLIFKLLLPHRCSPREIPTDGGHQVSESQTTAAGSPIEIYYVIAVT</sequence>